<evidence type="ECO:0000313" key="3">
    <source>
        <dbReference type="RefSeq" id="XP_015950735.1"/>
    </source>
</evidence>
<dbReference type="KEGG" id="adu:107475584"/>
<reference evidence="2" key="1">
    <citation type="journal article" date="2016" name="Nat. Genet.">
        <title>The genome sequences of Arachis duranensis and Arachis ipaensis, the diploid ancestors of cultivated peanut.</title>
        <authorList>
            <person name="Bertioli D.J."/>
            <person name="Cannon S.B."/>
            <person name="Froenicke L."/>
            <person name="Huang G."/>
            <person name="Farmer A.D."/>
            <person name="Cannon E.K."/>
            <person name="Liu X."/>
            <person name="Gao D."/>
            <person name="Clevenger J."/>
            <person name="Dash S."/>
            <person name="Ren L."/>
            <person name="Moretzsohn M.C."/>
            <person name="Shirasawa K."/>
            <person name="Huang W."/>
            <person name="Vidigal B."/>
            <person name="Abernathy B."/>
            <person name="Chu Y."/>
            <person name="Niederhuth C.E."/>
            <person name="Umale P."/>
            <person name="Araujo A.C."/>
            <person name="Kozik A."/>
            <person name="Kim K.D."/>
            <person name="Burow M.D."/>
            <person name="Varshney R.K."/>
            <person name="Wang X."/>
            <person name="Zhang X."/>
            <person name="Barkley N."/>
            <person name="Guimaraes P.M."/>
            <person name="Isobe S."/>
            <person name="Guo B."/>
            <person name="Liao B."/>
            <person name="Stalker H.T."/>
            <person name="Schmitz R.J."/>
            <person name="Scheffler B.E."/>
            <person name="Leal-Bertioli S.C."/>
            <person name="Xun X."/>
            <person name="Jackson S.A."/>
            <person name="Michelmore R."/>
            <person name="Ozias-Akins P."/>
        </authorList>
    </citation>
    <scope>NUCLEOTIDE SEQUENCE [LARGE SCALE GENOMIC DNA]</scope>
    <source>
        <strain evidence="2">cv. V14167</strain>
    </source>
</reference>
<gene>
    <name evidence="3" type="primary">LOC107475584</name>
</gene>
<protein>
    <submittedName>
        <fullName evidence="3">Uncharacterized protein LOC107475584</fullName>
    </submittedName>
</protein>
<organism evidence="2 3">
    <name type="scientific">Arachis duranensis</name>
    <name type="common">Wild peanut</name>
    <dbReference type="NCBI Taxonomy" id="130453"/>
    <lineage>
        <taxon>Eukaryota</taxon>
        <taxon>Viridiplantae</taxon>
        <taxon>Streptophyta</taxon>
        <taxon>Embryophyta</taxon>
        <taxon>Tracheophyta</taxon>
        <taxon>Spermatophyta</taxon>
        <taxon>Magnoliopsida</taxon>
        <taxon>eudicotyledons</taxon>
        <taxon>Gunneridae</taxon>
        <taxon>Pentapetalae</taxon>
        <taxon>rosids</taxon>
        <taxon>fabids</taxon>
        <taxon>Fabales</taxon>
        <taxon>Fabaceae</taxon>
        <taxon>Papilionoideae</taxon>
        <taxon>50 kb inversion clade</taxon>
        <taxon>dalbergioids sensu lato</taxon>
        <taxon>Dalbergieae</taxon>
        <taxon>Pterocarpus clade</taxon>
        <taxon>Arachis</taxon>
    </lineage>
</organism>
<feature type="compositionally biased region" description="Low complexity" evidence="1">
    <location>
        <begin position="92"/>
        <end position="106"/>
    </location>
</feature>
<accession>A0A6P4CGF1</accession>
<feature type="region of interest" description="Disordered" evidence="1">
    <location>
        <begin position="78"/>
        <end position="106"/>
    </location>
</feature>
<dbReference type="PANTHER" id="PTHR31286">
    <property type="entry name" value="GLYCINE-RICH CELL WALL STRUCTURAL PROTEIN 1.8-LIKE"/>
    <property type="match status" value="1"/>
</dbReference>
<proteinExistence type="predicted"/>
<feature type="region of interest" description="Disordered" evidence="1">
    <location>
        <begin position="173"/>
        <end position="206"/>
    </location>
</feature>
<dbReference type="GeneID" id="107475584"/>
<evidence type="ECO:0000313" key="2">
    <source>
        <dbReference type="Proteomes" id="UP000515211"/>
    </source>
</evidence>
<dbReference type="InterPro" id="IPR040256">
    <property type="entry name" value="At4g02000-like"/>
</dbReference>
<dbReference type="Proteomes" id="UP000515211">
    <property type="component" value="Chromosome 2"/>
</dbReference>
<dbReference type="RefSeq" id="XP_015950735.1">
    <property type="nucleotide sequence ID" value="XM_016095249.1"/>
</dbReference>
<dbReference type="PANTHER" id="PTHR31286:SF99">
    <property type="entry name" value="DUF4283 DOMAIN-CONTAINING PROTEIN"/>
    <property type="match status" value="1"/>
</dbReference>
<keyword evidence="2" id="KW-1185">Reference proteome</keyword>
<reference evidence="3" key="2">
    <citation type="submission" date="2025-08" db="UniProtKB">
        <authorList>
            <consortium name="RefSeq"/>
        </authorList>
    </citation>
    <scope>IDENTIFICATION</scope>
    <source>
        <tissue evidence="3">Whole plant</tissue>
    </source>
</reference>
<sequence length="228" mass="26216">MLKVDELTSIHSRRKFARICVEIDLRKKMVPTITALDKEFNIVYEGLHQICFNCGKYRHRMEYCNERTIGTTTEAAAGMMEGTRSSHRKSPNGQKTNQNTQNQQSNLEKKENLAAIIMNEPPITPEARHQNKQVFQNMAINQESIYEEQNWDFLDHTTKVLITSIMGSGYNNEISKEEGNKPPDLSEFSSKPKKNKNMKKLDLQKGEVTYQNVEMDVQAINSKTNEAQ</sequence>
<dbReference type="AlphaFoldDB" id="A0A6P4CGF1"/>
<evidence type="ECO:0000256" key="1">
    <source>
        <dbReference type="SAM" id="MobiDB-lite"/>
    </source>
</evidence>
<name>A0A6P4CGF1_ARADU</name>